<evidence type="ECO:0000313" key="3">
    <source>
        <dbReference type="Proteomes" id="UP000002729"/>
    </source>
</evidence>
<proteinExistence type="predicted"/>
<dbReference type="AlphaFoldDB" id="F0YMT6"/>
<feature type="region of interest" description="Disordered" evidence="1">
    <location>
        <begin position="1"/>
        <end position="96"/>
    </location>
</feature>
<dbReference type="RefSeq" id="XP_009041715.1">
    <property type="nucleotide sequence ID" value="XM_009043467.1"/>
</dbReference>
<accession>F0YMT6</accession>
<feature type="compositionally biased region" description="Basic and acidic residues" evidence="1">
    <location>
        <begin position="758"/>
        <end position="769"/>
    </location>
</feature>
<feature type="compositionally biased region" description="Pro residues" evidence="1">
    <location>
        <begin position="718"/>
        <end position="729"/>
    </location>
</feature>
<gene>
    <name evidence="2" type="ORF">AURANDRAFT_72707</name>
</gene>
<feature type="compositionally biased region" description="Low complexity" evidence="1">
    <location>
        <begin position="30"/>
        <end position="49"/>
    </location>
</feature>
<protein>
    <submittedName>
        <fullName evidence="2">Uncharacterized protein</fullName>
    </submittedName>
</protein>
<feature type="region of interest" description="Disordered" evidence="1">
    <location>
        <begin position="390"/>
        <end position="410"/>
    </location>
</feature>
<feature type="compositionally biased region" description="Basic residues" evidence="1">
    <location>
        <begin position="80"/>
        <end position="96"/>
    </location>
</feature>
<feature type="region of interest" description="Disordered" evidence="1">
    <location>
        <begin position="564"/>
        <end position="620"/>
    </location>
</feature>
<organism evidence="3">
    <name type="scientific">Aureococcus anophagefferens</name>
    <name type="common">Harmful bloom alga</name>
    <dbReference type="NCBI Taxonomy" id="44056"/>
    <lineage>
        <taxon>Eukaryota</taxon>
        <taxon>Sar</taxon>
        <taxon>Stramenopiles</taxon>
        <taxon>Ochrophyta</taxon>
        <taxon>Pelagophyceae</taxon>
        <taxon>Pelagomonadales</taxon>
        <taxon>Pelagomonadaceae</taxon>
        <taxon>Aureococcus</taxon>
    </lineage>
</organism>
<feature type="compositionally biased region" description="Basic residues" evidence="1">
    <location>
        <begin position="650"/>
        <end position="666"/>
    </location>
</feature>
<dbReference type="KEGG" id="aaf:AURANDRAFT_72707"/>
<evidence type="ECO:0000256" key="1">
    <source>
        <dbReference type="SAM" id="MobiDB-lite"/>
    </source>
</evidence>
<dbReference type="Proteomes" id="UP000002729">
    <property type="component" value="Unassembled WGS sequence"/>
</dbReference>
<dbReference type="EMBL" id="GL833167">
    <property type="protein sequence ID" value="EGB03565.1"/>
    <property type="molecule type" value="Genomic_DNA"/>
</dbReference>
<reference evidence="2 3" key="1">
    <citation type="journal article" date="2011" name="Proc. Natl. Acad. Sci. U.S.A.">
        <title>Niche of harmful alga Aureococcus anophagefferens revealed through ecogenomics.</title>
        <authorList>
            <person name="Gobler C.J."/>
            <person name="Berry D.L."/>
            <person name="Dyhrman S.T."/>
            <person name="Wilhelm S.W."/>
            <person name="Salamov A."/>
            <person name="Lobanov A.V."/>
            <person name="Zhang Y."/>
            <person name="Collier J.L."/>
            <person name="Wurch L.L."/>
            <person name="Kustka A.B."/>
            <person name="Dill B.D."/>
            <person name="Shah M."/>
            <person name="VerBerkmoes N.C."/>
            <person name="Kuo A."/>
            <person name="Terry A."/>
            <person name="Pangilinan J."/>
            <person name="Lindquist E.A."/>
            <person name="Lucas S."/>
            <person name="Paulsen I.T."/>
            <person name="Hattenrath-Lehmann T.K."/>
            <person name="Talmage S.C."/>
            <person name="Walker E.A."/>
            <person name="Koch F."/>
            <person name="Burson A.M."/>
            <person name="Marcoval M.A."/>
            <person name="Tang Y.Z."/>
            <person name="Lecleir G.R."/>
            <person name="Coyne K.J."/>
            <person name="Berg G.M."/>
            <person name="Bertrand E.M."/>
            <person name="Saito M.A."/>
            <person name="Gladyshev V.N."/>
            <person name="Grigoriev I.V."/>
        </authorList>
    </citation>
    <scope>NUCLEOTIDE SEQUENCE [LARGE SCALE GENOMIC DNA]</scope>
    <source>
        <strain evidence="3">CCMP 1984</strain>
    </source>
</reference>
<feature type="compositionally biased region" description="Basic and acidic residues" evidence="1">
    <location>
        <begin position="574"/>
        <end position="585"/>
    </location>
</feature>
<feature type="compositionally biased region" description="Low complexity" evidence="1">
    <location>
        <begin position="390"/>
        <end position="399"/>
    </location>
</feature>
<keyword evidence="3" id="KW-1185">Reference proteome</keyword>
<feature type="non-terminal residue" evidence="2">
    <location>
        <position position="1"/>
    </location>
</feature>
<feature type="region of interest" description="Disordered" evidence="1">
    <location>
        <begin position="642"/>
        <end position="769"/>
    </location>
</feature>
<feature type="compositionally biased region" description="Basic residues" evidence="1">
    <location>
        <begin position="608"/>
        <end position="620"/>
    </location>
</feature>
<feature type="compositionally biased region" description="Basic and acidic residues" evidence="1">
    <location>
        <begin position="695"/>
        <end position="717"/>
    </location>
</feature>
<sequence length="1252" mass="138840">GSPRPPAAAPLRRRGGLAEVGLRVERDAGVARPLAAAPGPRRAAGPHHGALQHDDPHVRRAVQRGAAEPRAQDLRDRDGQRHHRLRQLRQEPHRRRHVPVDEFVRGRRQRVGVLRLRQPDRRGPLLQRRLGLRAQLHALRRPALRRAHVDGAQLRRASRRLQVHLGPRDLHAPERALAPRRRHVFRFDHAHLRRLQPALRGLLRRPVELRRPRRVVDGDLRGGPLQPGRVAGQALEVLHRGRRDDVLHLRRLPALARLLVGQLGGQPVGLVRAAAPGRLPERPLGLREAAAGAGGAHADVVGGARHLDEPHGEAHAHDGAGQESEIPNFKGSFLGRFPLVHDDPGRHVGRARRAVVRRVLAPGPRGPRRRAGPGAQRHVDLRGLHDLLPLPVHGRPGLGPRRRREADGPGLHSVSGLPLLPRRSVVLQFDGRLLDVDRARVVLEPGPAVRHDLGARRADFDHVRRLQRVPPLRRHVVLQHDGVVHALAPEEGRRLPALAGELHVGPRDRRGQLGRVLPPRVEAARAGPLPVAVPGRLPLQRLVRAGPEQQRAQLRDLQRRAVLRHRARPGADGARGREPAHRARGGDGAAPVGAGRPVVERLLGRAPRAPRRHRRLLCGGRDRRRRERVVHDVQRHLLPALHVRQGRGDARRHHGLARRHDGRRRGPRDGADPRAAAAAARAGLGRVPRPVLRRRPVEPVHGREQFVRLPPRRDAPPGHRPPVPPPEPAVGPRGDQGSKRERHSQLQRLLSRPFSTRGDPRAHARADADGEPLPRRALYFWRRGLRARVLPDDEHDLPDGRARRHVAPGHPRLPLQLLEPGRLRLRLLPLLPGLLRRRLLQHLLPRRLLLHRRGHEHPGLPALLPGGLQPHGRRLVRDRRAARALLLREPAARRVLRRVQRHLRRLRHLPVRAALHPRRLQRQGLQAQLLRARPLLRRVPREPLHLQPGLLRRVLPVQGLPEQLLLPERPLRPRDGRVRVRDDVRALLEHARVPPVGGRGLLLPVGLLRRHESDARGLGPRAPLVPPPARHHDDPGLVEQVLDGPVHLADVELHVVVPGLVEPDEVGHGHVLVGLGPHARRRAGGGGEHGREAVGAVGRAHPAPRHGPVVALARERELDVEARGQVVDGHVAAADGEVDEILAAGHVAARRLDDPGAPRGPALLDHLRVVEDQHAVVRAVAEGEARRRRLLQRGARPVVVEGRVAHEKLVAVALAVRAERVVERPLGRVGVPALLGVDADHADARDLGELLQ</sequence>
<evidence type="ECO:0000313" key="2">
    <source>
        <dbReference type="EMBL" id="EGB03565.1"/>
    </source>
</evidence>
<name>F0YMT6_AURAN</name>
<dbReference type="GeneID" id="20228837"/>
<feature type="compositionally biased region" description="Low complexity" evidence="1">
    <location>
        <begin position="673"/>
        <end position="690"/>
    </location>
</feature>
<feature type="compositionally biased region" description="Basic and acidic residues" evidence="1">
    <location>
        <begin position="70"/>
        <end position="79"/>
    </location>
</feature>
<dbReference type="InParanoid" id="F0YMT6"/>